<evidence type="ECO:0000256" key="1">
    <source>
        <dbReference type="SAM" id="MobiDB-lite"/>
    </source>
</evidence>
<feature type="region of interest" description="Disordered" evidence="1">
    <location>
        <begin position="207"/>
        <end position="262"/>
    </location>
</feature>
<evidence type="ECO:0000313" key="2">
    <source>
        <dbReference type="EMBL" id="KAF0893443.1"/>
    </source>
</evidence>
<keyword evidence="3" id="KW-1185">Reference proteome</keyword>
<feature type="compositionally biased region" description="Basic and acidic residues" evidence="1">
    <location>
        <begin position="221"/>
        <end position="249"/>
    </location>
</feature>
<sequence>MAAAATMLHAGALGTPAGCCGGRVRALPNGAACPRRRSAGKDSTASSSATSCRRGGATKVQLSGIGCRRSRPRVSCSGTRWAIWRVPGAPDAGREELVVVSLEDVTVELKPREPLRRRRLRVEVETTATSGSVRRASHRRLRAPKVVVEVISVHGCKAPLQSTEAEHLELQSMDLRATHLDLEQRGAKGPGALTTRATLRRRAGLRRHHHHLDRRAGVAMREPRKDGEWGGRRRHGGTREGGRRRDAKGMRGSGIRCGWMRE</sequence>
<reference evidence="2 3" key="1">
    <citation type="submission" date="2019-11" db="EMBL/GenBank/DDBJ databases">
        <title>Whole genome sequence of Oryza granulata.</title>
        <authorList>
            <person name="Li W."/>
        </authorList>
    </citation>
    <scope>NUCLEOTIDE SEQUENCE [LARGE SCALE GENOMIC DNA]</scope>
    <source>
        <strain evidence="3">cv. Menghai</strain>
        <tissue evidence="2">Leaf</tissue>
    </source>
</reference>
<dbReference type="Proteomes" id="UP000479710">
    <property type="component" value="Unassembled WGS sequence"/>
</dbReference>
<protein>
    <submittedName>
        <fullName evidence="2">Uncharacterized protein</fullName>
    </submittedName>
</protein>
<evidence type="ECO:0000313" key="3">
    <source>
        <dbReference type="Proteomes" id="UP000479710"/>
    </source>
</evidence>
<accession>A0A6G1C1G7</accession>
<feature type="region of interest" description="Disordered" evidence="1">
    <location>
        <begin position="32"/>
        <end position="53"/>
    </location>
</feature>
<name>A0A6G1C1G7_9ORYZ</name>
<comment type="caution">
    <text evidence="2">The sequence shown here is derived from an EMBL/GenBank/DDBJ whole genome shotgun (WGS) entry which is preliminary data.</text>
</comment>
<dbReference type="EMBL" id="SPHZ02000011">
    <property type="protein sequence ID" value="KAF0893443.1"/>
    <property type="molecule type" value="Genomic_DNA"/>
</dbReference>
<dbReference type="AlphaFoldDB" id="A0A6G1C1G7"/>
<gene>
    <name evidence="2" type="ORF">E2562_025240</name>
</gene>
<proteinExistence type="predicted"/>
<organism evidence="2 3">
    <name type="scientific">Oryza meyeriana var. granulata</name>
    <dbReference type="NCBI Taxonomy" id="110450"/>
    <lineage>
        <taxon>Eukaryota</taxon>
        <taxon>Viridiplantae</taxon>
        <taxon>Streptophyta</taxon>
        <taxon>Embryophyta</taxon>
        <taxon>Tracheophyta</taxon>
        <taxon>Spermatophyta</taxon>
        <taxon>Magnoliopsida</taxon>
        <taxon>Liliopsida</taxon>
        <taxon>Poales</taxon>
        <taxon>Poaceae</taxon>
        <taxon>BOP clade</taxon>
        <taxon>Oryzoideae</taxon>
        <taxon>Oryzeae</taxon>
        <taxon>Oryzinae</taxon>
        <taxon>Oryza</taxon>
        <taxon>Oryza meyeriana</taxon>
    </lineage>
</organism>